<evidence type="ECO:0000256" key="3">
    <source>
        <dbReference type="ARBA" id="ARBA00022543"/>
    </source>
</evidence>
<dbReference type="AlphaFoldDB" id="A0A371RJJ5"/>
<evidence type="ECO:0000256" key="12">
    <source>
        <dbReference type="ARBA" id="ARBA00022840"/>
    </source>
</evidence>
<comment type="function">
    <text evidence="16">Putative oxygen sensor; modulates the activity of FixJ, a transcriptional activator of nitrogen fixation fixK gene. FixL probably acts as a kinase that phosphorylates FixJ.</text>
</comment>
<dbReference type="Gene3D" id="3.30.450.20">
    <property type="entry name" value="PAS domain"/>
    <property type="match status" value="1"/>
</dbReference>
<evidence type="ECO:0000259" key="20">
    <source>
        <dbReference type="PROSITE" id="PS50113"/>
    </source>
</evidence>
<organism evidence="21 22">
    <name type="scientific">Parvularcula marina</name>
    <dbReference type="NCBI Taxonomy" id="2292771"/>
    <lineage>
        <taxon>Bacteria</taxon>
        <taxon>Pseudomonadati</taxon>
        <taxon>Pseudomonadota</taxon>
        <taxon>Alphaproteobacteria</taxon>
        <taxon>Parvularculales</taxon>
        <taxon>Parvularculaceae</taxon>
        <taxon>Parvularcula</taxon>
    </lineage>
</organism>
<keyword evidence="10" id="KW-0547">Nucleotide-binding</keyword>
<keyword evidence="12" id="KW-0067">ATP-binding</keyword>
<evidence type="ECO:0000256" key="2">
    <source>
        <dbReference type="ARBA" id="ARBA00012438"/>
    </source>
</evidence>
<dbReference type="PROSITE" id="PS50112">
    <property type="entry name" value="PAS"/>
    <property type="match status" value="1"/>
</dbReference>
<dbReference type="SMART" id="SM00091">
    <property type="entry name" value="PAS"/>
    <property type="match status" value="1"/>
</dbReference>
<keyword evidence="8" id="KW-0808">Transferase</keyword>
<gene>
    <name evidence="21" type="ORF">DX908_10365</name>
</gene>
<dbReference type="EC" id="2.7.13.3" evidence="2"/>
<dbReference type="CDD" id="cd00130">
    <property type="entry name" value="PAS"/>
    <property type="match status" value="1"/>
</dbReference>
<evidence type="ECO:0000256" key="11">
    <source>
        <dbReference type="ARBA" id="ARBA00022777"/>
    </source>
</evidence>
<proteinExistence type="predicted"/>
<dbReference type="PANTHER" id="PTHR41523:SF8">
    <property type="entry name" value="ETHYLENE RESPONSE SENSOR PROTEIN"/>
    <property type="match status" value="1"/>
</dbReference>
<evidence type="ECO:0000256" key="16">
    <source>
        <dbReference type="ARBA" id="ARBA00059827"/>
    </source>
</evidence>
<evidence type="ECO:0000256" key="8">
    <source>
        <dbReference type="ARBA" id="ARBA00022679"/>
    </source>
</evidence>
<dbReference type="PANTHER" id="PTHR41523">
    <property type="entry name" value="TWO-COMPONENT SYSTEM SENSOR PROTEIN"/>
    <property type="match status" value="1"/>
</dbReference>
<dbReference type="PROSITE" id="PS50113">
    <property type="entry name" value="PAC"/>
    <property type="match status" value="1"/>
</dbReference>
<dbReference type="NCBIfam" id="TIGR00229">
    <property type="entry name" value="sensory_box"/>
    <property type="match status" value="1"/>
</dbReference>
<dbReference type="InterPro" id="IPR000700">
    <property type="entry name" value="PAS-assoc_C"/>
</dbReference>
<dbReference type="OrthoDB" id="9813940at2"/>
<dbReference type="RefSeq" id="WP_116392268.1">
    <property type="nucleotide sequence ID" value="NZ_QUQO01000001.1"/>
</dbReference>
<keyword evidence="7" id="KW-0288">FMN</keyword>
<dbReference type="InParanoid" id="A0A371RJJ5"/>
<dbReference type="Pfam" id="PF13426">
    <property type="entry name" value="PAS_9"/>
    <property type="match status" value="1"/>
</dbReference>
<sequence>MTERTLTAEPAPENPAGPHRQDVAESEVRLRAILDHALDGVITISEEGTIESLNPAALNLFGYDDHEMIGANVKMLMPEPYQDHHDQYLKHYRDTGEKKIIGIGREVVGQRKDGSTFPADLSISEFRLGERRLFTGIVRDISERKESEEKRDLLIAELSHRVKNTLATVISVAQRSFHEDASYAAGRKSFEGRIRGLAHTHNRLAESKWTGADLRSTIEDEISPYRNDKAENLSLHGPDINLTPKGAITLGMAFHELATNAAKYGALSVDEGKVAVNWDVSDDNELLAIQWTESGGPAVEPPTRRGFGHMLLERGVPYDLHGTVKLNFFPDGVTCNIAVPTDISVIRAGQ</sequence>
<feature type="domain" description="PAS" evidence="19">
    <location>
        <begin position="26"/>
        <end position="79"/>
    </location>
</feature>
<feature type="region of interest" description="Disordered" evidence="18">
    <location>
        <begin position="1"/>
        <end position="24"/>
    </location>
</feature>
<evidence type="ECO:0000313" key="22">
    <source>
        <dbReference type="Proteomes" id="UP000264589"/>
    </source>
</evidence>
<dbReference type="SUPFAM" id="SSF55785">
    <property type="entry name" value="PYP-like sensor domain (PAS domain)"/>
    <property type="match status" value="1"/>
</dbReference>
<dbReference type="SMART" id="SM00086">
    <property type="entry name" value="PAC"/>
    <property type="match status" value="1"/>
</dbReference>
<evidence type="ECO:0000256" key="6">
    <source>
        <dbReference type="ARBA" id="ARBA00022630"/>
    </source>
</evidence>
<dbReference type="InterPro" id="IPR035965">
    <property type="entry name" value="PAS-like_dom_sf"/>
</dbReference>
<keyword evidence="4" id="KW-0597">Phosphoprotein</keyword>
<evidence type="ECO:0000256" key="9">
    <source>
        <dbReference type="ARBA" id="ARBA00022737"/>
    </source>
</evidence>
<dbReference type="Proteomes" id="UP000264589">
    <property type="component" value="Unassembled WGS sequence"/>
</dbReference>
<dbReference type="SMART" id="SM00911">
    <property type="entry name" value="HWE_HK"/>
    <property type="match status" value="1"/>
</dbReference>
<evidence type="ECO:0000256" key="15">
    <source>
        <dbReference type="ARBA" id="ARBA00023170"/>
    </source>
</evidence>
<keyword evidence="13" id="KW-0157">Chromophore</keyword>
<dbReference type="InterPro" id="IPR001610">
    <property type="entry name" value="PAC"/>
</dbReference>
<feature type="domain" description="PAC" evidence="20">
    <location>
        <begin position="103"/>
        <end position="153"/>
    </location>
</feature>
<evidence type="ECO:0000256" key="18">
    <source>
        <dbReference type="SAM" id="MobiDB-lite"/>
    </source>
</evidence>
<evidence type="ECO:0000256" key="7">
    <source>
        <dbReference type="ARBA" id="ARBA00022643"/>
    </source>
</evidence>
<protein>
    <recommendedName>
        <fullName evidence="17">Sensor protein FixL</fullName>
        <ecNumber evidence="2">2.7.13.3</ecNumber>
    </recommendedName>
</protein>
<dbReference type="GO" id="GO:0005524">
    <property type="term" value="F:ATP binding"/>
    <property type="evidence" value="ECO:0007669"/>
    <property type="project" value="UniProtKB-KW"/>
</dbReference>
<evidence type="ECO:0000256" key="14">
    <source>
        <dbReference type="ARBA" id="ARBA00023026"/>
    </source>
</evidence>
<dbReference type="Pfam" id="PF07536">
    <property type="entry name" value="HWE_HK"/>
    <property type="match status" value="1"/>
</dbReference>
<accession>A0A371RJJ5</accession>
<evidence type="ECO:0000256" key="5">
    <source>
        <dbReference type="ARBA" id="ARBA00022606"/>
    </source>
</evidence>
<evidence type="ECO:0000256" key="13">
    <source>
        <dbReference type="ARBA" id="ARBA00022991"/>
    </source>
</evidence>
<keyword evidence="9" id="KW-0677">Repeat</keyword>
<comment type="catalytic activity">
    <reaction evidence="1">
        <text>ATP + protein L-histidine = ADP + protein N-phospho-L-histidine.</text>
        <dbReference type="EC" id="2.7.13.3"/>
    </reaction>
</comment>
<dbReference type="EMBL" id="QUQO01000001">
    <property type="protein sequence ID" value="RFB05634.1"/>
    <property type="molecule type" value="Genomic_DNA"/>
</dbReference>
<keyword evidence="15" id="KW-0675">Receptor</keyword>
<comment type="caution">
    <text evidence="21">The sequence shown here is derived from an EMBL/GenBank/DDBJ whole genome shotgun (WGS) entry which is preliminary data.</text>
</comment>
<name>A0A371RJJ5_9PROT</name>
<keyword evidence="3" id="KW-0600">Photoreceptor protein</keyword>
<keyword evidence="14" id="KW-0843">Virulence</keyword>
<dbReference type="InterPro" id="IPR000014">
    <property type="entry name" value="PAS"/>
</dbReference>
<dbReference type="InterPro" id="IPR036890">
    <property type="entry name" value="HATPase_C_sf"/>
</dbReference>
<keyword evidence="11" id="KW-0418">Kinase</keyword>
<evidence type="ECO:0000313" key="21">
    <source>
        <dbReference type="EMBL" id="RFB05634.1"/>
    </source>
</evidence>
<dbReference type="Gene3D" id="3.30.565.10">
    <property type="entry name" value="Histidine kinase-like ATPase, C-terminal domain"/>
    <property type="match status" value="1"/>
</dbReference>
<dbReference type="GO" id="GO:0004673">
    <property type="term" value="F:protein histidine kinase activity"/>
    <property type="evidence" value="ECO:0007669"/>
    <property type="project" value="UniProtKB-EC"/>
</dbReference>
<evidence type="ECO:0000256" key="10">
    <source>
        <dbReference type="ARBA" id="ARBA00022741"/>
    </source>
</evidence>
<keyword evidence="22" id="KW-1185">Reference proteome</keyword>
<dbReference type="FunFam" id="3.30.450.20:FF:000060">
    <property type="entry name" value="Sensor protein FixL"/>
    <property type="match status" value="1"/>
</dbReference>
<evidence type="ECO:0000256" key="17">
    <source>
        <dbReference type="ARBA" id="ARBA00070616"/>
    </source>
</evidence>
<dbReference type="GO" id="GO:0009881">
    <property type="term" value="F:photoreceptor activity"/>
    <property type="evidence" value="ECO:0007669"/>
    <property type="project" value="UniProtKB-KW"/>
</dbReference>
<evidence type="ECO:0000256" key="4">
    <source>
        <dbReference type="ARBA" id="ARBA00022553"/>
    </source>
</evidence>
<keyword evidence="6" id="KW-0285">Flavoprotein</keyword>
<reference evidence="21 22" key="1">
    <citation type="submission" date="2018-08" db="EMBL/GenBank/DDBJ databases">
        <title>Parvularcula sp. SM1705, isolated from surface water of the South Sea China.</title>
        <authorList>
            <person name="Sun L."/>
        </authorList>
    </citation>
    <scope>NUCLEOTIDE SEQUENCE [LARGE SCALE GENOMIC DNA]</scope>
    <source>
        <strain evidence="21 22">SM1705</strain>
    </source>
</reference>
<dbReference type="InterPro" id="IPR011102">
    <property type="entry name" value="Sig_transdc_His_kinase_HWE"/>
</dbReference>
<keyword evidence="5" id="KW-0716">Sensory transduction</keyword>
<evidence type="ECO:0000256" key="1">
    <source>
        <dbReference type="ARBA" id="ARBA00000085"/>
    </source>
</evidence>
<evidence type="ECO:0000259" key="19">
    <source>
        <dbReference type="PROSITE" id="PS50112"/>
    </source>
</evidence>